<dbReference type="Gene3D" id="3.40.50.1110">
    <property type="entry name" value="SGNH hydrolase"/>
    <property type="match status" value="1"/>
</dbReference>
<dbReference type="GO" id="GO:0005576">
    <property type="term" value="C:extracellular region"/>
    <property type="evidence" value="ECO:0007669"/>
    <property type="project" value="UniProtKB-SubCell"/>
</dbReference>
<evidence type="ECO:0000313" key="17">
    <source>
        <dbReference type="EMBL" id="KAG4420349.1"/>
    </source>
</evidence>
<dbReference type="Proteomes" id="UP000664132">
    <property type="component" value="Unassembled WGS sequence"/>
</dbReference>
<keyword evidence="14" id="KW-0624">Polysaccharide degradation</keyword>
<comment type="similarity">
    <text evidence="5">Belongs to the 'GDSL' lipolytic enzyme family.</text>
</comment>
<keyword evidence="11" id="KW-0106">Calcium</keyword>
<comment type="catalytic activity">
    <reaction evidence="13">
        <text>Eliminative cleavage of (1-&gt;4)-alpha-D-galacturonan methyl ester to give oligosaccharides with 4-deoxy-6-O-methyl-alpha-D-galact-4-enuronosyl groups at their non-reducing ends.</text>
        <dbReference type="EC" id="4.2.2.10"/>
    </reaction>
</comment>
<dbReference type="EMBL" id="JAFJYH010000086">
    <property type="protein sequence ID" value="KAG4420349.1"/>
    <property type="molecule type" value="Genomic_DNA"/>
</dbReference>
<organism evidence="17 18">
    <name type="scientific">Cadophora malorum</name>
    <dbReference type="NCBI Taxonomy" id="108018"/>
    <lineage>
        <taxon>Eukaryota</taxon>
        <taxon>Fungi</taxon>
        <taxon>Dikarya</taxon>
        <taxon>Ascomycota</taxon>
        <taxon>Pezizomycotina</taxon>
        <taxon>Leotiomycetes</taxon>
        <taxon>Helotiales</taxon>
        <taxon>Ploettnerulaceae</taxon>
        <taxon>Cadophora</taxon>
    </lineage>
</organism>
<dbReference type="InterPro" id="IPR037459">
    <property type="entry name" value="RhgT-like"/>
</dbReference>
<dbReference type="PANTHER" id="PTHR43695:SF1">
    <property type="entry name" value="RHAMNOGALACTURONAN ACETYLESTERASE"/>
    <property type="match status" value="1"/>
</dbReference>
<feature type="domain" description="Pectate lyase" evidence="16">
    <location>
        <begin position="391"/>
        <end position="612"/>
    </location>
</feature>
<dbReference type="Pfam" id="PF00544">
    <property type="entry name" value="Pectate_lyase_4"/>
    <property type="match status" value="1"/>
</dbReference>
<dbReference type="GO" id="GO:0045490">
    <property type="term" value="P:pectin catabolic process"/>
    <property type="evidence" value="ECO:0007669"/>
    <property type="project" value="UniProtKB-UniPathway"/>
</dbReference>
<evidence type="ECO:0000313" key="18">
    <source>
        <dbReference type="Proteomes" id="UP000664132"/>
    </source>
</evidence>
<proteinExistence type="inferred from homology"/>
<feature type="transmembrane region" description="Helical" evidence="15">
    <location>
        <begin position="52"/>
        <end position="72"/>
    </location>
</feature>
<dbReference type="OrthoDB" id="5041285at2759"/>
<dbReference type="FunFam" id="2.160.20.10:FF:000003">
    <property type="entry name" value="Pectin lyase F"/>
    <property type="match status" value="1"/>
</dbReference>
<dbReference type="CDD" id="cd01821">
    <property type="entry name" value="Rhamnogalacturan_acetylesterase_like"/>
    <property type="match status" value="1"/>
</dbReference>
<keyword evidence="8" id="KW-0479">Metal-binding</keyword>
<evidence type="ECO:0000256" key="11">
    <source>
        <dbReference type="ARBA" id="ARBA00022837"/>
    </source>
</evidence>
<dbReference type="UniPathway" id="UPA00545">
    <property type="reaction ID" value="UER00824"/>
</dbReference>
<dbReference type="Gene3D" id="2.160.20.10">
    <property type="entry name" value="Single-stranded right-handed beta-helix, Pectin lyase-like"/>
    <property type="match status" value="1"/>
</dbReference>
<keyword evidence="9" id="KW-0732">Signal</keyword>
<evidence type="ECO:0000256" key="15">
    <source>
        <dbReference type="SAM" id="Phobius"/>
    </source>
</evidence>
<keyword evidence="15" id="KW-1133">Transmembrane helix</keyword>
<dbReference type="InterPro" id="IPR011050">
    <property type="entry name" value="Pectin_lyase_fold/virulence"/>
</dbReference>
<comment type="caution">
    <text evidence="17">The sequence shown here is derived from an EMBL/GenBank/DDBJ whole genome shotgun (WGS) entry which is preliminary data.</text>
</comment>
<evidence type="ECO:0000256" key="1">
    <source>
        <dbReference type="ARBA" id="ARBA00000695"/>
    </source>
</evidence>
<dbReference type="Pfam" id="PF13472">
    <property type="entry name" value="Lipase_GDSL_2"/>
    <property type="match status" value="1"/>
</dbReference>
<keyword evidence="14" id="KW-0119">Carbohydrate metabolism</keyword>
<evidence type="ECO:0000256" key="8">
    <source>
        <dbReference type="ARBA" id="ARBA00022723"/>
    </source>
</evidence>
<dbReference type="SUPFAM" id="SSF52266">
    <property type="entry name" value="SGNH hydrolase"/>
    <property type="match status" value="1"/>
</dbReference>
<dbReference type="GO" id="GO:0046872">
    <property type="term" value="F:metal ion binding"/>
    <property type="evidence" value="ECO:0007669"/>
    <property type="project" value="UniProtKB-KW"/>
</dbReference>
<dbReference type="PANTHER" id="PTHR43695">
    <property type="entry name" value="PUTATIVE (AFU_ORTHOLOGUE AFUA_2G17250)-RELATED"/>
    <property type="match status" value="1"/>
</dbReference>
<dbReference type="GO" id="GO:0030570">
    <property type="term" value="F:pectate lyase activity"/>
    <property type="evidence" value="ECO:0007669"/>
    <property type="project" value="UniProtKB-EC"/>
</dbReference>
<comment type="subcellular location">
    <subcellularLocation>
        <location evidence="3 14">Secreted</location>
    </subcellularLocation>
</comment>
<comment type="catalytic activity">
    <reaction evidence="1">
        <text>Eliminative cleavage of (1-&gt;4)-alpha-D-galacturonan to give oligosaccharides with 4-deoxy-alpha-D-galact-4-enuronosyl groups at their non-reducing ends.</text>
        <dbReference type="EC" id="4.2.2.2"/>
    </reaction>
</comment>
<dbReference type="SUPFAM" id="SSF51126">
    <property type="entry name" value="Pectin lyase-like"/>
    <property type="match status" value="1"/>
</dbReference>
<evidence type="ECO:0000256" key="10">
    <source>
        <dbReference type="ARBA" id="ARBA00022801"/>
    </source>
</evidence>
<keyword evidence="12 14" id="KW-0456">Lyase</keyword>
<evidence type="ECO:0000259" key="16">
    <source>
        <dbReference type="SMART" id="SM00656"/>
    </source>
</evidence>
<dbReference type="GO" id="GO:0047490">
    <property type="term" value="F:pectin lyase activity"/>
    <property type="evidence" value="ECO:0007669"/>
    <property type="project" value="UniProtKB-EC"/>
</dbReference>
<keyword evidence="7 14" id="KW-0964">Secreted</keyword>
<sequence>MYVYVDKGFRLVDYPNFSKRDEHDILGSDSLSTHSCSKVRTRYFGRNKMKSVTLSSVLLATASSVIATPTLLICSDSTTANYANTSVLQGWGFYISEYLTIPVNNLAKNGRSTRSFINEGLWAQLLDATSAGDFVIIEMGHNDDGDPTDATSTSADRATLPGIGNDSVVVTTSAGTTETVHSFGWYLREMIANVRAKGAIPLISGMVNRNYWSGNTLTKDWPFATYAQEIAAQLGVEYIDHTNYSVAAWQTLGPTAAKTYFPNDNTHTSWPGARINTETFVAAVKCRCGGSSVLLQSLNAAGNAVNQSCINMLLHTPLFVALALWCDHAMSQVVGKATGMATGTTGGGSATPAVPSSLAELKTWLTDSTARVIMIDRTWDFTSSEGTTSATGCAPWTCSNGYTPQKAINANGWCGSQTSASVSYYNAGTMPIDLGSNKSIVGVGTAGVIKGKGFRIRGGVSNIIIQNLHITNLNPSLVWGGDAIQVLGASKVWIDHCKFSLIGRQMIVTGYEPAQYLTVSNCIFDGTTSWSASCNNQHYWTVLLLGSDDKITFAYNHFYHDSGRAPKIGGAGGQHVQFVNNYFNTMGGHAFDISTGANALIEGNYFNAVTTPMTSASSSYSGTLYTVGTSAAASACSSYLGRSCQTNTLASSGSWPSYTSTTVLSWMKTYVNYLIAPMAAGSVPSYVTAHAGPGKS</sequence>
<evidence type="ECO:0000256" key="2">
    <source>
        <dbReference type="ARBA" id="ARBA00001913"/>
    </source>
</evidence>
<evidence type="ECO:0000256" key="14">
    <source>
        <dbReference type="RuleBase" id="RU361173"/>
    </source>
</evidence>
<accession>A0A8H7TEY9</accession>
<name>A0A8H7TEY9_9HELO</name>
<keyword evidence="15" id="KW-0472">Membrane</keyword>
<dbReference type="InterPro" id="IPR018082">
    <property type="entry name" value="AmbAllergen"/>
</dbReference>
<evidence type="ECO:0000256" key="4">
    <source>
        <dbReference type="ARBA" id="ARBA00005220"/>
    </source>
</evidence>
<keyword evidence="15" id="KW-0812">Transmembrane</keyword>
<keyword evidence="10" id="KW-0378">Hydrolase</keyword>
<dbReference type="InterPro" id="IPR002022">
    <property type="entry name" value="Pec_lyase"/>
</dbReference>
<evidence type="ECO:0000256" key="3">
    <source>
        <dbReference type="ARBA" id="ARBA00004613"/>
    </source>
</evidence>
<dbReference type="GO" id="GO:0016787">
    <property type="term" value="F:hydrolase activity"/>
    <property type="evidence" value="ECO:0007669"/>
    <property type="project" value="UniProtKB-KW"/>
</dbReference>
<comment type="pathway">
    <text evidence="4">Glycan metabolism; pectin degradation; 2-dehydro-3-deoxy-D-gluconate from pectin: step 2/5.</text>
</comment>
<dbReference type="PRINTS" id="PR00807">
    <property type="entry name" value="AMBALLERGEN"/>
</dbReference>
<evidence type="ECO:0000256" key="13">
    <source>
        <dbReference type="ARBA" id="ARBA00036818"/>
    </source>
</evidence>
<evidence type="ECO:0000256" key="9">
    <source>
        <dbReference type="ARBA" id="ARBA00022729"/>
    </source>
</evidence>
<reference evidence="17" key="1">
    <citation type="submission" date="2021-02" db="EMBL/GenBank/DDBJ databases">
        <title>Genome sequence Cadophora malorum strain M34.</title>
        <authorList>
            <person name="Stefanovic E."/>
            <person name="Vu D."/>
            <person name="Scully C."/>
            <person name="Dijksterhuis J."/>
            <person name="Roader J."/>
            <person name="Houbraken J."/>
        </authorList>
    </citation>
    <scope>NUCLEOTIDE SEQUENCE</scope>
    <source>
        <strain evidence="17">M34</strain>
    </source>
</reference>
<gene>
    <name evidence="17" type="ORF">IFR04_006555</name>
</gene>
<comment type="cofactor">
    <cofactor evidence="2">
        <name>Ca(2+)</name>
        <dbReference type="ChEBI" id="CHEBI:29108"/>
    </cofactor>
</comment>
<protein>
    <recommendedName>
        <fullName evidence="16">Pectate lyase domain-containing protein</fullName>
    </recommendedName>
</protein>
<dbReference type="InterPro" id="IPR012334">
    <property type="entry name" value="Pectin_lyas_fold"/>
</dbReference>
<comment type="similarity">
    <text evidence="6 14">Belongs to the polysaccharide lyase 1 family.</text>
</comment>
<evidence type="ECO:0000256" key="12">
    <source>
        <dbReference type="ARBA" id="ARBA00023239"/>
    </source>
</evidence>
<dbReference type="AlphaFoldDB" id="A0A8H7TEY9"/>
<dbReference type="SMART" id="SM00656">
    <property type="entry name" value="Amb_all"/>
    <property type="match status" value="1"/>
</dbReference>
<dbReference type="InterPro" id="IPR013830">
    <property type="entry name" value="SGNH_hydro"/>
</dbReference>
<keyword evidence="18" id="KW-1185">Reference proteome</keyword>
<evidence type="ECO:0000256" key="7">
    <source>
        <dbReference type="ARBA" id="ARBA00022525"/>
    </source>
</evidence>
<evidence type="ECO:0000256" key="6">
    <source>
        <dbReference type="ARBA" id="ARBA00010980"/>
    </source>
</evidence>
<dbReference type="InterPro" id="IPR036514">
    <property type="entry name" value="SGNH_hydro_sf"/>
</dbReference>
<evidence type="ECO:0000256" key="5">
    <source>
        <dbReference type="ARBA" id="ARBA00008668"/>
    </source>
</evidence>